<name>A0A8J3K874_9ACTN</name>
<feature type="transmembrane region" description="Helical" evidence="5">
    <location>
        <begin position="338"/>
        <end position="361"/>
    </location>
</feature>
<dbReference type="Pfam" id="PF04932">
    <property type="entry name" value="Wzy_C"/>
    <property type="match status" value="1"/>
</dbReference>
<dbReference type="GO" id="GO:0016020">
    <property type="term" value="C:membrane"/>
    <property type="evidence" value="ECO:0007669"/>
    <property type="project" value="UniProtKB-SubCell"/>
</dbReference>
<keyword evidence="3 5" id="KW-1133">Transmembrane helix</keyword>
<sequence>MPLDRVQNLATSPPYLSLIALLLLLQRGAVLAWEGYRSKSRFRPHVGTALAFGLPAIAAGIATATAFNRNVAVAAAVLFCFVLLRGWALARYVRQQDLELFENALLWVSAVVVAFGYYQYIGDVLGLPQSWTLLRGSYASMSTYPFPRVQSFALEPLYLAHYLFLPVGVLMVRFLRRKRAPLVEQVLLVFTLGLFLLTLSRGAILGIALALVLMLAVARSWRLIGHLLKVTGFAVVIVFAMLSLVGIAQSMRAPETPNADGSTPSTATAVDAFTSHAVDLNDGSARTRYDLWPTTIDMFTEHPFTGVGPNNSRVLLQGGSDSITPDEASLLQPVNNDYLAYLSEMGLVGLVLTLPLIFYVLRALWGVVRARLDHPSGPYAFALVGMAFEANAFHSLLLLRTWVVLALLIAGARLYSETRLGEPAATGLGTP</sequence>
<dbReference type="PANTHER" id="PTHR37422:SF13">
    <property type="entry name" value="LIPOPOLYSACCHARIDE BIOSYNTHESIS PROTEIN PA4999-RELATED"/>
    <property type="match status" value="1"/>
</dbReference>
<gene>
    <name evidence="7" type="ORF">Cch02nite_81160</name>
</gene>
<feature type="domain" description="O-antigen ligase-related" evidence="6">
    <location>
        <begin position="187"/>
        <end position="353"/>
    </location>
</feature>
<feature type="transmembrane region" description="Helical" evidence="5">
    <location>
        <begin position="157"/>
        <end position="175"/>
    </location>
</feature>
<comment type="subcellular location">
    <subcellularLocation>
        <location evidence="1">Membrane</location>
        <topology evidence="1">Multi-pass membrane protein</topology>
    </subcellularLocation>
</comment>
<organism evidence="7 8">
    <name type="scientific">Catellatospora chokoriensis</name>
    <dbReference type="NCBI Taxonomy" id="310353"/>
    <lineage>
        <taxon>Bacteria</taxon>
        <taxon>Bacillati</taxon>
        <taxon>Actinomycetota</taxon>
        <taxon>Actinomycetes</taxon>
        <taxon>Micromonosporales</taxon>
        <taxon>Micromonosporaceae</taxon>
        <taxon>Catellatospora</taxon>
    </lineage>
</organism>
<evidence type="ECO:0000313" key="7">
    <source>
        <dbReference type="EMBL" id="GIF94672.1"/>
    </source>
</evidence>
<dbReference type="InterPro" id="IPR007016">
    <property type="entry name" value="O-antigen_ligase-rel_domated"/>
</dbReference>
<dbReference type="EMBL" id="BONG01000110">
    <property type="protein sequence ID" value="GIF94672.1"/>
    <property type="molecule type" value="Genomic_DNA"/>
</dbReference>
<feature type="transmembrane region" description="Helical" evidence="5">
    <location>
        <begin position="381"/>
        <end position="410"/>
    </location>
</feature>
<evidence type="ECO:0000256" key="4">
    <source>
        <dbReference type="ARBA" id="ARBA00023136"/>
    </source>
</evidence>
<feature type="transmembrane region" description="Helical" evidence="5">
    <location>
        <begin position="15"/>
        <end position="33"/>
    </location>
</feature>
<dbReference type="InterPro" id="IPR051533">
    <property type="entry name" value="WaaL-like"/>
</dbReference>
<proteinExistence type="predicted"/>
<dbReference type="Proteomes" id="UP000619293">
    <property type="component" value="Unassembled WGS sequence"/>
</dbReference>
<evidence type="ECO:0000256" key="1">
    <source>
        <dbReference type="ARBA" id="ARBA00004141"/>
    </source>
</evidence>
<dbReference type="AlphaFoldDB" id="A0A8J3K874"/>
<evidence type="ECO:0000313" key="8">
    <source>
        <dbReference type="Proteomes" id="UP000619293"/>
    </source>
</evidence>
<feature type="transmembrane region" description="Helical" evidence="5">
    <location>
        <begin position="187"/>
        <end position="217"/>
    </location>
</feature>
<protein>
    <recommendedName>
        <fullName evidence="6">O-antigen ligase-related domain-containing protein</fullName>
    </recommendedName>
</protein>
<comment type="caution">
    <text evidence="7">The sequence shown here is derived from an EMBL/GenBank/DDBJ whole genome shotgun (WGS) entry which is preliminary data.</text>
</comment>
<evidence type="ECO:0000259" key="6">
    <source>
        <dbReference type="Pfam" id="PF04932"/>
    </source>
</evidence>
<reference evidence="7 8" key="1">
    <citation type="submission" date="2021-01" db="EMBL/GenBank/DDBJ databases">
        <title>Whole genome shotgun sequence of Catellatospora chokoriensis NBRC 107358.</title>
        <authorList>
            <person name="Komaki H."/>
            <person name="Tamura T."/>
        </authorList>
    </citation>
    <scope>NUCLEOTIDE SEQUENCE [LARGE SCALE GENOMIC DNA]</scope>
    <source>
        <strain evidence="7 8">NBRC 107358</strain>
    </source>
</reference>
<keyword evidence="4 5" id="KW-0472">Membrane</keyword>
<evidence type="ECO:0000256" key="5">
    <source>
        <dbReference type="SAM" id="Phobius"/>
    </source>
</evidence>
<feature type="transmembrane region" description="Helical" evidence="5">
    <location>
        <begin position="104"/>
        <end position="121"/>
    </location>
</feature>
<feature type="transmembrane region" description="Helical" evidence="5">
    <location>
        <begin position="45"/>
        <end position="67"/>
    </location>
</feature>
<evidence type="ECO:0000256" key="2">
    <source>
        <dbReference type="ARBA" id="ARBA00022692"/>
    </source>
</evidence>
<accession>A0A8J3K874</accession>
<keyword evidence="2 5" id="KW-0812">Transmembrane</keyword>
<dbReference type="PANTHER" id="PTHR37422">
    <property type="entry name" value="TEICHURONIC ACID BIOSYNTHESIS PROTEIN TUAE"/>
    <property type="match status" value="1"/>
</dbReference>
<keyword evidence="8" id="KW-1185">Reference proteome</keyword>
<feature type="transmembrane region" description="Helical" evidence="5">
    <location>
        <begin position="223"/>
        <end position="245"/>
    </location>
</feature>
<feature type="transmembrane region" description="Helical" evidence="5">
    <location>
        <begin position="73"/>
        <end position="92"/>
    </location>
</feature>
<evidence type="ECO:0000256" key="3">
    <source>
        <dbReference type="ARBA" id="ARBA00022989"/>
    </source>
</evidence>